<accession>A0A182TQQ6</accession>
<dbReference type="EnsemblMetazoa" id="AMEC006634-RA">
    <property type="protein sequence ID" value="AMEC006634-PA"/>
    <property type="gene ID" value="AMEC006634"/>
</dbReference>
<reference evidence="3" key="1">
    <citation type="submission" date="2014-01" db="EMBL/GenBank/DDBJ databases">
        <title>The Genome Sequence of Anopheles melas CM1001059_A (V2).</title>
        <authorList>
            <consortium name="The Broad Institute Genomics Platform"/>
            <person name="Neafsey D.E."/>
            <person name="Besansky N."/>
            <person name="Howell P."/>
            <person name="Walton C."/>
            <person name="Young S.K."/>
            <person name="Zeng Q."/>
            <person name="Gargeya S."/>
            <person name="Fitzgerald M."/>
            <person name="Haas B."/>
            <person name="Abouelleil A."/>
            <person name="Allen A.W."/>
            <person name="Alvarado L."/>
            <person name="Arachchi H.M."/>
            <person name="Berlin A.M."/>
            <person name="Chapman S.B."/>
            <person name="Gainer-Dewar J."/>
            <person name="Goldberg J."/>
            <person name="Griggs A."/>
            <person name="Gujja S."/>
            <person name="Hansen M."/>
            <person name="Howarth C."/>
            <person name="Imamovic A."/>
            <person name="Ireland A."/>
            <person name="Larimer J."/>
            <person name="McCowan C."/>
            <person name="Murphy C."/>
            <person name="Pearson M."/>
            <person name="Poon T.W."/>
            <person name="Priest M."/>
            <person name="Roberts A."/>
            <person name="Saif S."/>
            <person name="Shea T."/>
            <person name="Sisk P."/>
            <person name="Sykes S."/>
            <person name="Wortman J."/>
            <person name="Nusbaum C."/>
            <person name="Birren B."/>
        </authorList>
    </citation>
    <scope>NUCLEOTIDE SEQUENCE [LARGE SCALE GENOMIC DNA]</scope>
    <source>
        <strain evidence="3">CM1001059</strain>
    </source>
</reference>
<protein>
    <submittedName>
        <fullName evidence="2">Uncharacterized protein</fullName>
    </submittedName>
</protein>
<keyword evidence="1" id="KW-0812">Transmembrane</keyword>
<keyword evidence="3" id="KW-1185">Reference proteome</keyword>
<organism evidence="2 3">
    <name type="scientific">Anopheles melas</name>
    <dbReference type="NCBI Taxonomy" id="34690"/>
    <lineage>
        <taxon>Eukaryota</taxon>
        <taxon>Metazoa</taxon>
        <taxon>Ecdysozoa</taxon>
        <taxon>Arthropoda</taxon>
        <taxon>Hexapoda</taxon>
        <taxon>Insecta</taxon>
        <taxon>Pterygota</taxon>
        <taxon>Neoptera</taxon>
        <taxon>Endopterygota</taxon>
        <taxon>Diptera</taxon>
        <taxon>Nematocera</taxon>
        <taxon>Culicoidea</taxon>
        <taxon>Culicidae</taxon>
        <taxon>Anophelinae</taxon>
        <taxon>Anopheles</taxon>
    </lineage>
</organism>
<evidence type="ECO:0000313" key="2">
    <source>
        <dbReference type="EnsemblMetazoa" id="AMEC006634-PA"/>
    </source>
</evidence>
<evidence type="ECO:0000313" key="3">
    <source>
        <dbReference type="Proteomes" id="UP000075902"/>
    </source>
</evidence>
<dbReference type="VEuPathDB" id="VectorBase:AMEC006634"/>
<sequence length="155" mass="16804">MYFPYAANPMQPAMAADLTWVRCDGDRHRGVSVRCGQIQMVAMMMVMQMVWTMMRMMPGMMVRLHVSCMMMMVTTSVHCPVPGDDVPPLDSIECPYMSALQSNVVPSPSPVTPLPLPTITTLGCVSALPPAELDPSPIEPSVGEPPVVVVVVVAM</sequence>
<dbReference type="Proteomes" id="UP000075902">
    <property type="component" value="Unassembled WGS sequence"/>
</dbReference>
<proteinExistence type="predicted"/>
<evidence type="ECO:0000256" key="1">
    <source>
        <dbReference type="SAM" id="Phobius"/>
    </source>
</evidence>
<reference evidence="2" key="2">
    <citation type="submission" date="2020-05" db="UniProtKB">
        <authorList>
            <consortium name="EnsemblMetazoa"/>
        </authorList>
    </citation>
    <scope>IDENTIFICATION</scope>
    <source>
        <strain evidence="2">CM1001059</strain>
    </source>
</reference>
<name>A0A182TQQ6_9DIPT</name>
<keyword evidence="1" id="KW-0472">Membrane</keyword>
<feature type="transmembrane region" description="Helical" evidence="1">
    <location>
        <begin position="36"/>
        <end position="54"/>
    </location>
</feature>
<keyword evidence="1" id="KW-1133">Transmembrane helix</keyword>
<dbReference type="AlphaFoldDB" id="A0A182TQQ6"/>